<keyword evidence="1" id="KW-0285">Flavoprotein</keyword>
<comment type="cofactor">
    <cofactor evidence="2">
        <name>[2Fe-2S] cluster</name>
        <dbReference type="ChEBI" id="CHEBI:190135"/>
    </cofactor>
    <text evidence="2">Binds 1 [2Fe-2S] cluster per subunit.</text>
</comment>
<dbReference type="EMBL" id="FNFD01000007">
    <property type="protein sequence ID" value="SDK43582.1"/>
    <property type="molecule type" value="Genomic_DNA"/>
</dbReference>
<dbReference type="PIRSF" id="PIRSF006816">
    <property type="entry name" value="Cyc3_hyd_g"/>
    <property type="match status" value="1"/>
</dbReference>
<keyword evidence="1" id="KW-0274">FAD</keyword>
<dbReference type="AlphaFoldDB" id="A0A1G9BVV7"/>
<name>A0A1G9BVV7_9PSED</name>
<feature type="domain" description="FAD-binding FR-type" evidence="3">
    <location>
        <begin position="4"/>
        <end position="103"/>
    </location>
</feature>
<keyword evidence="2" id="KW-0479">Metal-binding</keyword>
<evidence type="ECO:0000259" key="3">
    <source>
        <dbReference type="PROSITE" id="PS51384"/>
    </source>
</evidence>
<dbReference type="SUPFAM" id="SSF63380">
    <property type="entry name" value="Riboflavin synthase domain-like"/>
    <property type="match status" value="1"/>
</dbReference>
<dbReference type="PRINTS" id="PR00410">
    <property type="entry name" value="PHEHYDRXLASE"/>
</dbReference>
<dbReference type="InterPro" id="IPR001433">
    <property type="entry name" value="OxRdtase_FAD/NAD-bd"/>
</dbReference>
<evidence type="ECO:0000313" key="5">
    <source>
        <dbReference type="Proteomes" id="UP000198706"/>
    </source>
</evidence>
<dbReference type="Gene3D" id="2.40.30.10">
    <property type="entry name" value="Translation factors"/>
    <property type="match status" value="1"/>
</dbReference>
<dbReference type="SUPFAM" id="SSF52343">
    <property type="entry name" value="Ferredoxin reductase-like, C-terminal NADP-linked domain"/>
    <property type="match status" value="1"/>
</dbReference>
<dbReference type="InterPro" id="IPR039261">
    <property type="entry name" value="FNR_nucleotide-bd"/>
</dbReference>
<keyword evidence="5" id="KW-1185">Reference proteome</keyword>
<keyword evidence="2" id="KW-0411">Iron-sulfur</keyword>
<dbReference type="GO" id="GO:0051537">
    <property type="term" value="F:2 iron, 2 sulfur cluster binding"/>
    <property type="evidence" value="ECO:0007669"/>
    <property type="project" value="UniProtKB-KW"/>
</dbReference>
<protein>
    <submittedName>
        <fullName evidence="4">NAD(P)H-flavin reductase</fullName>
    </submittedName>
</protein>
<comment type="cofactor">
    <cofactor evidence="1">
        <name>FAD</name>
        <dbReference type="ChEBI" id="CHEBI:57692"/>
    </cofactor>
    <text evidence="1">Binds 1 FAD per subunit.</text>
</comment>
<feature type="binding site" evidence="2">
    <location>
        <position position="233"/>
    </location>
    <ligand>
        <name>[2Fe-2S] cluster</name>
        <dbReference type="ChEBI" id="CHEBI:190135"/>
    </ligand>
</feature>
<keyword evidence="2" id="KW-0408">Iron</keyword>
<evidence type="ECO:0000256" key="2">
    <source>
        <dbReference type="PIRSR" id="PIRSR006816-2"/>
    </source>
</evidence>
<dbReference type="Pfam" id="PF00175">
    <property type="entry name" value="NAD_binding_1"/>
    <property type="match status" value="1"/>
</dbReference>
<evidence type="ECO:0000313" key="4">
    <source>
        <dbReference type="EMBL" id="SDK43582.1"/>
    </source>
</evidence>
<dbReference type="InterPro" id="IPR019480">
    <property type="entry name" value="Dihydroorotate_DH_Fe-S-bd"/>
</dbReference>
<accession>A0A1G9BVV7</accession>
<dbReference type="InterPro" id="IPR008333">
    <property type="entry name" value="Cbr1-like_FAD-bd_dom"/>
</dbReference>
<feature type="binding site" evidence="2">
    <location>
        <position position="238"/>
    </location>
    <ligand>
        <name>[2Fe-2S] cluster</name>
        <dbReference type="ChEBI" id="CHEBI:190135"/>
    </ligand>
</feature>
<dbReference type="PANTHER" id="PTHR43513">
    <property type="entry name" value="DIHYDROOROTATE DEHYDROGENASE B (NAD(+)), ELECTRON TRANSFER SUBUNIT"/>
    <property type="match status" value="1"/>
</dbReference>
<dbReference type="InterPro" id="IPR050353">
    <property type="entry name" value="PyrK_electron_transfer"/>
</dbReference>
<dbReference type="GO" id="GO:0006221">
    <property type="term" value="P:pyrimidine nucleotide biosynthetic process"/>
    <property type="evidence" value="ECO:0007669"/>
    <property type="project" value="InterPro"/>
</dbReference>
<gene>
    <name evidence="4" type="ORF">SAMN05216186_10741</name>
</gene>
<organism evidence="4 5">
    <name type="scientific">Pseudomonas indica</name>
    <dbReference type="NCBI Taxonomy" id="137658"/>
    <lineage>
        <taxon>Bacteria</taxon>
        <taxon>Pseudomonadati</taxon>
        <taxon>Pseudomonadota</taxon>
        <taxon>Gammaproteobacteria</taxon>
        <taxon>Pseudomonadales</taxon>
        <taxon>Pseudomonadaceae</taxon>
        <taxon>Pseudomonas</taxon>
    </lineage>
</organism>
<proteinExistence type="predicted"/>
<dbReference type="STRING" id="137658.SAMN05216186_10741"/>
<feature type="binding site" evidence="2">
    <location>
        <position position="249"/>
    </location>
    <ligand>
        <name>[2Fe-2S] cluster</name>
        <dbReference type="ChEBI" id="CHEBI:190135"/>
    </ligand>
</feature>
<evidence type="ECO:0000256" key="1">
    <source>
        <dbReference type="PIRSR" id="PIRSR006816-1"/>
    </source>
</evidence>
<dbReference type="Gene3D" id="3.40.50.80">
    <property type="entry name" value="Nucleotide-binding domain of ferredoxin-NADP reductase (FNR) module"/>
    <property type="match status" value="1"/>
</dbReference>
<dbReference type="CDD" id="cd06221">
    <property type="entry name" value="sulfite_reductase_like"/>
    <property type="match status" value="1"/>
</dbReference>
<dbReference type="GO" id="GO:0016491">
    <property type="term" value="F:oxidoreductase activity"/>
    <property type="evidence" value="ECO:0007669"/>
    <property type="project" value="InterPro"/>
</dbReference>
<dbReference type="RefSeq" id="WP_084337559.1">
    <property type="nucleotide sequence ID" value="NZ_CBKZNZ010000004.1"/>
</dbReference>
<sequence length="278" mass="30641">MIDLTPRKLHLLDSYEDGRDARHFSFRIDFPQAHDLATMPGQFFMLAVPGVGEAPFTYVSPPNLYGHFNALIRRMGNLTDALFALRPGDTLGYRGPFGKGWPLFFSPRRVLVVAGGCGLAPLAGLIDEASREHLSSRLSVVYGARRDEDQILARERLRWKLAIPFIETLDDAAAGQRRGTPLDHFDEVFATVQPDTLLCCGPESLMLGAARASVEHGIQPSRIWVSLERRMHCGVGLCGHCYIGASYACLDGPTYRYDRFLALTGATDSCAAPALQRC</sequence>
<keyword evidence="2" id="KW-0001">2Fe-2S</keyword>
<dbReference type="Pfam" id="PF00970">
    <property type="entry name" value="FAD_binding_6"/>
    <property type="match status" value="1"/>
</dbReference>
<dbReference type="Proteomes" id="UP000198706">
    <property type="component" value="Unassembled WGS sequence"/>
</dbReference>
<dbReference type="InterPro" id="IPR012165">
    <property type="entry name" value="Cyt_c3_hydrogenase_gsu"/>
</dbReference>
<dbReference type="InterPro" id="IPR017938">
    <property type="entry name" value="Riboflavin_synthase-like_b-brl"/>
</dbReference>
<feature type="binding site" evidence="2">
    <location>
        <position position="241"/>
    </location>
    <ligand>
        <name>[2Fe-2S] cluster</name>
        <dbReference type="ChEBI" id="CHEBI:190135"/>
    </ligand>
</feature>
<dbReference type="PANTHER" id="PTHR43513:SF3">
    <property type="entry name" value="DIHYDROOROTATE DEHYDROGENASE B (NAD(+)), ELECTRON TRANSFER SUBUNIT-RELATED"/>
    <property type="match status" value="1"/>
</dbReference>
<dbReference type="Pfam" id="PF10418">
    <property type="entry name" value="DHODB_Fe-S_bind"/>
    <property type="match status" value="1"/>
</dbReference>
<feature type="binding site" evidence="1">
    <location>
        <begin position="71"/>
        <end position="73"/>
    </location>
    <ligand>
        <name>FAD</name>
        <dbReference type="ChEBI" id="CHEBI:57692"/>
    </ligand>
</feature>
<dbReference type="GO" id="GO:0046872">
    <property type="term" value="F:metal ion binding"/>
    <property type="evidence" value="ECO:0007669"/>
    <property type="project" value="UniProtKB-KW"/>
</dbReference>
<reference evidence="4 5" key="1">
    <citation type="submission" date="2016-10" db="EMBL/GenBank/DDBJ databases">
        <authorList>
            <person name="de Groot N.N."/>
        </authorList>
    </citation>
    <scope>NUCLEOTIDE SEQUENCE [LARGE SCALE GENOMIC DNA]</scope>
    <source>
        <strain evidence="4 5">JCM 21544</strain>
    </source>
</reference>
<dbReference type="InterPro" id="IPR017927">
    <property type="entry name" value="FAD-bd_FR_type"/>
</dbReference>
<dbReference type="PROSITE" id="PS51384">
    <property type="entry name" value="FAD_FR"/>
    <property type="match status" value="1"/>
</dbReference>
<dbReference type="GO" id="GO:0050660">
    <property type="term" value="F:flavin adenine dinucleotide binding"/>
    <property type="evidence" value="ECO:0007669"/>
    <property type="project" value="InterPro"/>
</dbReference>